<evidence type="ECO:0000313" key="3">
    <source>
        <dbReference type="EMBL" id="RWU03961.1"/>
    </source>
</evidence>
<dbReference type="AlphaFoldDB" id="A0A443YJP6"/>
<proteinExistence type="predicted"/>
<keyword evidence="4" id="KW-1185">Reference proteome</keyword>
<name>A0A443YJP6_9SPHI</name>
<feature type="domain" description="DUF4397" evidence="2">
    <location>
        <begin position="346"/>
        <end position="422"/>
    </location>
</feature>
<evidence type="ECO:0000259" key="2">
    <source>
        <dbReference type="Pfam" id="PF14344"/>
    </source>
</evidence>
<sequence>MRTLSYKILSLCFCLTLLAQACKKDKIDTKVDNRILTENRVNSNVRIINFAGFNQVVANGDSLTSFIVRPSTGPDSYKYPGTSYFPTDGRLGQTWSVPQNLFSQQETATLKFGVRNINETNGNFDISMVAKNDYNTPTDYVLMPTRYTNGQSEVVAIPRGVASPSKPDHFKIRIVNLSANINNPAYGLSGPQEDLRGPVSLAFADGTLVNNATNNITAAAKVSEYVELPYGTYQFRVLLQDGKQLPSPGSSEDYSLGLIDPATSSIPKDYYKVSHQVYAPIQTYQPGGVYTILVAPQRFDYLVDDIGNNSFLYQNAFRVITDVSAPANQTYFRLQAANAMAGQVMGLRVNGKLLSNNIAYGSGSDYANLIKGNYTVEALDASGNVLATSTQELRPSQNYTAWLHPDQTGKAKLLLVANDLSGTSFMGPTDDATYARQAKKFFFSKRFLNLSIGNPYITFTFDNGQYNSNAVVNIQPGLPVFEQPYISGFATGEAYNILAYRSKPNVVPGTWANDIETLTHDSFIANKALYQKPNKGLPVDEPGVYTVALIGTSTNATSANKAKMIIIKHTK</sequence>
<organism evidence="3 4">
    <name type="scientific">Pedobacter chitinilyticus</name>
    <dbReference type="NCBI Taxonomy" id="2233776"/>
    <lineage>
        <taxon>Bacteria</taxon>
        <taxon>Pseudomonadati</taxon>
        <taxon>Bacteroidota</taxon>
        <taxon>Sphingobacteriia</taxon>
        <taxon>Sphingobacteriales</taxon>
        <taxon>Sphingobacteriaceae</taxon>
        <taxon>Pedobacter</taxon>
    </lineage>
</organism>
<gene>
    <name evidence="3" type="ORF">DPV69_19965</name>
</gene>
<dbReference type="Proteomes" id="UP000284120">
    <property type="component" value="Unassembled WGS sequence"/>
</dbReference>
<protein>
    <submittedName>
        <fullName evidence="3">DUF4397 domain-containing protein</fullName>
    </submittedName>
</protein>
<dbReference type="InterPro" id="IPR025510">
    <property type="entry name" value="DUF4397"/>
</dbReference>
<dbReference type="EMBL" id="SAYW01000008">
    <property type="protein sequence ID" value="RWU03961.1"/>
    <property type="molecule type" value="Genomic_DNA"/>
</dbReference>
<keyword evidence="1" id="KW-0732">Signal</keyword>
<accession>A0A443YJP6</accession>
<comment type="caution">
    <text evidence="3">The sequence shown here is derived from an EMBL/GenBank/DDBJ whole genome shotgun (WGS) entry which is preliminary data.</text>
</comment>
<dbReference type="PROSITE" id="PS51257">
    <property type="entry name" value="PROKAR_LIPOPROTEIN"/>
    <property type="match status" value="1"/>
</dbReference>
<evidence type="ECO:0000313" key="4">
    <source>
        <dbReference type="Proteomes" id="UP000284120"/>
    </source>
</evidence>
<reference evidence="3 4" key="1">
    <citation type="submission" date="2018-06" db="EMBL/GenBank/DDBJ databases">
        <title>Pedobacter endophyticus sp. nov., an endophytic bacterium isolated from a leaf of Triticum aestivum.</title>
        <authorList>
            <person name="Zhang L."/>
        </authorList>
    </citation>
    <scope>NUCLEOTIDE SEQUENCE [LARGE SCALE GENOMIC DNA]</scope>
    <source>
        <strain evidence="3 4">CM134L-2</strain>
    </source>
</reference>
<dbReference type="Pfam" id="PF14344">
    <property type="entry name" value="DUF4397"/>
    <property type="match status" value="1"/>
</dbReference>
<dbReference type="OrthoDB" id="615056at2"/>
<dbReference type="RefSeq" id="WP_113649199.1">
    <property type="nucleotide sequence ID" value="NZ_QMHN01000008.1"/>
</dbReference>
<feature type="chain" id="PRO_5019524407" evidence="1">
    <location>
        <begin position="22"/>
        <end position="571"/>
    </location>
</feature>
<evidence type="ECO:0000256" key="1">
    <source>
        <dbReference type="SAM" id="SignalP"/>
    </source>
</evidence>
<feature type="signal peptide" evidence="1">
    <location>
        <begin position="1"/>
        <end position="21"/>
    </location>
</feature>